<dbReference type="Gene3D" id="3.40.30.10">
    <property type="entry name" value="Glutaredoxin"/>
    <property type="match status" value="1"/>
</dbReference>
<dbReference type="AlphaFoldDB" id="A0A5D4XLF8"/>
<organism evidence="2 3">
    <name type="scientific">Luteimonas viscosa</name>
    <dbReference type="NCBI Taxonomy" id="1132694"/>
    <lineage>
        <taxon>Bacteria</taxon>
        <taxon>Pseudomonadati</taxon>
        <taxon>Pseudomonadota</taxon>
        <taxon>Gammaproteobacteria</taxon>
        <taxon>Lysobacterales</taxon>
        <taxon>Lysobacteraceae</taxon>
        <taxon>Luteimonas</taxon>
    </lineage>
</organism>
<evidence type="ECO:0000313" key="2">
    <source>
        <dbReference type="EMBL" id="TYT25517.1"/>
    </source>
</evidence>
<feature type="coiled-coil region" evidence="1">
    <location>
        <begin position="18"/>
        <end position="48"/>
    </location>
</feature>
<dbReference type="Pfam" id="PF05988">
    <property type="entry name" value="DUF899"/>
    <property type="match status" value="1"/>
</dbReference>
<gene>
    <name evidence="2" type="ORF">FZO89_04135</name>
</gene>
<dbReference type="OrthoDB" id="574359at2"/>
<dbReference type="Proteomes" id="UP000324973">
    <property type="component" value="Unassembled WGS sequence"/>
</dbReference>
<reference evidence="2 3" key="1">
    <citation type="submission" date="2019-08" db="EMBL/GenBank/DDBJ databases">
        <title>Luteimonas viscosus sp. nov., isolated from soil of a sunflower field.</title>
        <authorList>
            <person name="Jianli Z."/>
            <person name="Ying Z."/>
        </authorList>
    </citation>
    <scope>NUCLEOTIDE SEQUENCE [LARGE SCALE GENOMIC DNA]</scope>
    <source>
        <strain evidence="2 3">XBU10</strain>
    </source>
</reference>
<sequence length="255" mass="29179">MNARPAERPVPTPRIASREEWTRERLALLEREKALNRQQDEVARARRALPWVRLDTDYVFDTLQGPRTLAALFGGRGQLLVQHFMLGPGWDAGCPSCSFMADHHDGLVPHLSQRDITLVAVSRAPLEEIERFRQRMGWRFPWVSSHGNSFNRDFGVSFTPEQRIDGKVPYNYKHLAFPHDEAPGISLFTRDAEGSVYHTYSTYGRGVEAMMGAYRLIDLAPKGRDEGHLPYPMAWVRHHDRYEQAPRASCCSSHP</sequence>
<dbReference type="SUPFAM" id="SSF52833">
    <property type="entry name" value="Thioredoxin-like"/>
    <property type="match status" value="1"/>
</dbReference>
<accession>A0A5D4XLF8</accession>
<name>A0A5D4XLF8_9GAMM</name>
<dbReference type="EMBL" id="VTFT01000001">
    <property type="protein sequence ID" value="TYT25517.1"/>
    <property type="molecule type" value="Genomic_DNA"/>
</dbReference>
<dbReference type="RefSeq" id="WP_149102068.1">
    <property type="nucleotide sequence ID" value="NZ_VTFT01000001.1"/>
</dbReference>
<evidence type="ECO:0000256" key="1">
    <source>
        <dbReference type="SAM" id="Coils"/>
    </source>
</evidence>
<keyword evidence="3" id="KW-1185">Reference proteome</keyword>
<comment type="caution">
    <text evidence="2">The sequence shown here is derived from an EMBL/GenBank/DDBJ whole genome shotgun (WGS) entry which is preliminary data.</text>
</comment>
<evidence type="ECO:0000313" key="3">
    <source>
        <dbReference type="Proteomes" id="UP000324973"/>
    </source>
</evidence>
<protein>
    <submittedName>
        <fullName evidence="2">DUF899 domain-containing protein</fullName>
    </submittedName>
</protein>
<dbReference type="InterPro" id="IPR036249">
    <property type="entry name" value="Thioredoxin-like_sf"/>
</dbReference>
<dbReference type="InterPro" id="IPR010296">
    <property type="entry name" value="DUF899_thioredox"/>
</dbReference>
<proteinExistence type="predicted"/>
<keyword evidence="1" id="KW-0175">Coiled coil</keyword>